<organism evidence="3 4">
    <name type="scientific">Terriglobus roseus</name>
    <dbReference type="NCBI Taxonomy" id="392734"/>
    <lineage>
        <taxon>Bacteria</taxon>
        <taxon>Pseudomonadati</taxon>
        <taxon>Acidobacteriota</taxon>
        <taxon>Terriglobia</taxon>
        <taxon>Terriglobales</taxon>
        <taxon>Acidobacteriaceae</taxon>
        <taxon>Terriglobus</taxon>
    </lineage>
</organism>
<gene>
    <name evidence="3" type="ORF">SAMN05443244_2714</name>
</gene>
<evidence type="ECO:0000313" key="4">
    <source>
        <dbReference type="Proteomes" id="UP000182409"/>
    </source>
</evidence>
<dbReference type="OrthoDB" id="9813321at2"/>
<evidence type="ECO:0000259" key="2">
    <source>
        <dbReference type="SMART" id="SM00834"/>
    </source>
</evidence>
<dbReference type="NCBIfam" id="TIGR02605">
    <property type="entry name" value="CxxC_CxxC_SSSS"/>
    <property type="match status" value="1"/>
</dbReference>
<dbReference type="Proteomes" id="UP000182409">
    <property type="component" value="Unassembled WGS sequence"/>
</dbReference>
<protein>
    <submittedName>
        <fullName evidence="3">Putative regulatory protein, FmdB family</fullName>
    </submittedName>
</protein>
<dbReference type="RefSeq" id="WP_074654526.1">
    <property type="nucleotide sequence ID" value="NZ_FNSD01000001.1"/>
</dbReference>
<evidence type="ECO:0000313" key="3">
    <source>
        <dbReference type="EMBL" id="SEC12455.1"/>
    </source>
</evidence>
<feature type="compositionally biased region" description="Low complexity" evidence="1">
    <location>
        <begin position="61"/>
        <end position="113"/>
    </location>
</feature>
<proteinExistence type="predicted"/>
<dbReference type="PANTHER" id="PTHR34404">
    <property type="entry name" value="REGULATORY PROTEIN, FMDB FAMILY"/>
    <property type="match status" value="1"/>
</dbReference>
<dbReference type="AlphaFoldDB" id="A0A1H4PYG0"/>
<accession>A0A1H4PYG0</accession>
<feature type="domain" description="Putative regulatory protein FmdB zinc ribbon" evidence="2">
    <location>
        <begin position="1"/>
        <end position="41"/>
    </location>
</feature>
<dbReference type="PANTHER" id="PTHR34404:SF2">
    <property type="entry name" value="CONSERVED SERINE RICH PROTEIN"/>
    <property type="match status" value="1"/>
</dbReference>
<dbReference type="InterPro" id="IPR013429">
    <property type="entry name" value="Regulatory_FmdB_Zinc_ribbon"/>
</dbReference>
<dbReference type="SMART" id="SM00834">
    <property type="entry name" value="CxxC_CXXC_SSSS"/>
    <property type="match status" value="1"/>
</dbReference>
<feature type="region of interest" description="Disordered" evidence="1">
    <location>
        <begin position="58"/>
        <end position="113"/>
    </location>
</feature>
<sequence length="113" mass="11629">MPIYEYKCNDCGRALEKRQKFSDPELTECPHCGGRLEKQISAPSFQFAGGGWYADGYGNKASAKSASSESSSPSSDSSSTPASTPSPDSSTTAKPASTPSAPSAPASTATPTK</sequence>
<evidence type="ECO:0000256" key="1">
    <source>
        <dbReference type="SAM" id="MobiDB-lite"/>
    </source>
</evidence>
<dbReference type="Pfam" id="PF09723">
    <property type="entry name" value="Zn_ribbon_8"/>
    <property type="match status" value="1"/>
</dbReference>
<name>A0A1H4PYG0_9BACT</name>
<dbReference type="EMBL" id="FNSD01000001">
    <property type="protein sequence ID" value="SEC12455.1"/>
    <property type="molecule type" value="Genomic_DNA"/>
</dbReference>
<reference evidence="3 4" key="1">
    <citation type="submission" date="2016-10" db="EMBL/GenBank/DDBJ databases">
        <authorList>
            <person name="de Groot N.N."/>
        </authorList>
    </citation>
    <scope>NUCLEOTIDE SEQUENCE [LARGE SCALE GENOMIC DNA]</scope>
    <source>
        <strain evidence="3 4">AB35.6</strain>
    </source>
</reference>